<keyword evidence="2" id="KW-0732">Signal</keyword>
<dbReference type="RefSeq" id="WP_339586880.1">
    <property type="nucleotide sequence ID" value="NZ_JBBHJZ010000002.1"/>
</dbReference>
<evidence type="ECO:0000256" key="2">
    <source>
        <dbReference type="SAM" id="SignalP"/>
    </source>
</evidence>
<accession>A0ABU8RVA0</accession>
<dbReference type="Proteomes" id="UP001361239">
    <property type="component" value="Unassembled WGS sequence"/>
</dbReference>
<evidence type="ECO:0000313" key="3">
    <source>
        <dbReference type="EMBL" id="MEJ5976921.1"/>
    </source>
</evidence>
<evidence type="ECO:0008006" key="5">
    <source>
        <dbReference type="Google" id="ProtNLM"/>
    </source>
</evidence>
<evidence type="ECO:0000256" key="1">
    <source>
        <dbReference type="SAM" id="MobiDB-lite"/>
    </source>
</evidence>
<proteinExistence type="predicted"/>
<sequence length="168" mass="17641">MRRCAAILLAAVLLCRVTSAEAAEKGQILRAGDLLAQPFIDAAKSGPVTANQPVTILERRGAWASVEAGSTKGWVRLLNLRLEAGAARPGATRPGGIASLRTGSSGRTATTGIKGMDEEDIRNATPDYQELELLGTLAVTADDARATAQKAALKENTVAYLDKGRSRK</sequence>
<evidence type="ECO:0000313" key="4">
    <source>
        <dbReference type="Proteomes" id="UP001361239"/>
    </source>
</evidence>
<keyword evidence="4" id="KW-1185">Reference proteome</keyword>
<reference evidence="3 4" key="1">
    <citation type="submission" date="2024-03" db="EMBL/GenBank/DDBJ databases">
        <authorList>
            <person name="Jo J.-H."/>
        </authorList>
    </citation>
    <scope>NUCLEOTIDE SEQUENCE [LARGE SCALE GENOMIC DNA]</scope>
    <source>
        <strain evidence="3 4">PS1R-30</strain>
    </source>
</reference>
<name>A0ABU8RVA0_9SPHN</name>
<feature type="chain" id="PRO_5045098385" description="SH3 domain-containing protein" evidence="2">
    <location>
        <begin position="23"/>
        <end position="168"/>
    </location>
</feature>
<organism evidence="3 4">
    <name type="scientific">Novosphingobium anseongense</name>
    <dbReference type="NCBI Taxonomy" id="3133436"/>
    <lineage>
        <taxon>Bacteria</taxon>
        <taxon>Pseudomonadati</taxon>
        <taxon>Pseudomonadota</taxon>
        <taxon>Alphaproteobacteria</taxon>
        <taxon>Sphingomonadales</taxon>
        <taxon>Sphingomonadaceae</taxon>
        <taxon>Novosphingobium</taxon>
    </lineage>
</organism>
<protein>
    <recommendedName>
        <fullName evidence="5">SH3 domain-containing protein</fullName>
    </recommendedName>
</protein>
<dbReference type="EMBL" id="JBBHJZ010000002">
    <property type="protein sequence ID" value="MEJ5976921.1"/>
    <property type="molecule type" value="Genomic_DNA"/>
</dbReference>
<feature type="signal peptide" evidence="2">
    <location>
        <begin position="1"/>
        <end position="22"/>
    </location>
</feature>
<comment type="caution">
    <text evidence="3">The sequence shown here is derived from an EMBL/GenBank/DDBJ whole genome shotgun (WGS) entry which is preliminary data.</text>
</comment>
<gene>
    <name evidence="3" type="ORF">WG901_09770</name>
</gene>
<feature type="region of interest" description="Disordered" evidence="1">
    <location>
        <begin position="91"/>
        <end position="112"/>
    </location>
</feature>